<dbReference type="Pfam" id="PF00842">
    <property type="entry name" value="Ala_racemase_C"/>
    <property type="match status" value="1"/>
</dbReference>
<dbReference type="UniPathway" id="UPA00042">
    <property type="reaction ID" value="UER00497"/>
</dbReference>
<dbReference type="InterPro" id="IPR029066">
    <property type="entry name" value="PLP-binding_barrel"/>
</dbReference>
<comment type="catalytic activity">
    <reaction evidence="1 5">
        <text>L-alanine = D-alanine</text>
        <dbReference type="Rhea" id="RHEA:20249"/>
        <dbReference type="ChEBI" id="CHEBI:57416"/>
        <dbReference type="ChEBI" id="CHEBI:57972"/>
        <dbReference type="EC" id="5.1.1.1"/>
    </reaction>
</comment>
<keyword evidence="3 5" id="KW-0663">Pyridoxal phosphate</keyword>
<dbReference type="SMART" id="SM01005">
    <property type="entry name" value="Ala_racemase_C"/>
    <property type="match status" value="1"/>
</dbReference>
<feature type="active site" description="Proton acceptor; specific for L-alanine" evidence="5">
    <location>
        <position position="269"/>
    </location>
</feature>
<dbReference type="InterPro" id="IPR009006">
    <property type="entry name" value="Ala_racemase/Decarboxylase_C"/>
</dbReference>
<dbReference type="EMBL" id="JTHP01000003">
    <property type="protein sequence ID" value="KJD47172.1"/>
    <property type="molecule type" value="Genomic_DNA"/>
</dbReference>
<evidence type="ECO:0000256" key="5">
    <source>
        <dbReference type="HAMAP-Rule" id="MF_01201"/>
    </source>
</evidence>
<evidence type="ECO:0000256" key="1">
    <source>
        <dbReference type="ARBA" id="ARBA00000316"/>
    </source>
</evidence>
<dbReference type="GO" id="GO:0009252">
    <property type="term" value="P:peptidoglycan biosynthetic process"/>
    <property type="evidence" value="ECO:0007669"/>
    <property type="project" value="TreeGrafter"/>
</dbReference>
<evidence type="ECO:0000256" key="6">
    <source>
        <dbReference type="PIRSR" id="PIRSR600821-50"/>
    </source>
</evidence>
<dbReference type="GO" id="GO:0030632">
    <property type="term" value="P:D-alanine biosynthetic process"/>
    <property type="evidence" value="ECO:0007669"/>
    <property type="project" value="UniProtKB-UniRule"/>
</dbReference>
<dbReference type="InterPro" id="IPR001608">
    <property type="entry name" value="Ala_racemase_N"/>
</dbReference>
<evidence type="ECO:0000256" key="2">
    <source>
        <dbReference type="ARBA" id="ARBA00001933"/>
    </source>
</evidence>
<organism evidence="9 10">
    <name type="scientific">Paenibacillus terrae</name>
    <dbReference type="NCBI Taxonomy" id="159743"/>
    <lineage>
        <taxon>Bacteria</taxon>
        <taxon>Bacillati</taxon>
        <taxon>Bacillota</taxon>
        <taxon>Bacilli</taxon>
        <taxon>Bacillales</taxon>
        <taxon>Paenibacillaceae</taxon>
        <taxon>Paenibacillus</taxon>
    </lineage>
</organism>
<dbReference type="Gene3D" id="3.20.20.10">
    <property type="entry name" value="Alanine racemase"/>
    <property type="match status" value="1"/>
</dbReference>
<dbReference type="PRINTS" id="PR00992">
    <property type="entry name" value="ALARACEMASE"/>
</dbReference>
<dbReference type="InterPro" id="IPR020622">
    <property type="entry name" value="Ala_racemase_pyridoxalP-BS"/>
</dbReference>
<protein>
    <recommendedName>
        <fullName evidence="5">Alanine racemase</fullName>
        <ecNumber evidence="5">5.1.1.1</ecNumber>
    </recommendedName>
</protein>
<evidence type="ECO:0000256" key="3">
    <source>
        <dbReference type="ARBA" id="ARBA00022898"/>
    </source>
</evidence>
<feature type="binding site" evidence="5 7">
    <location>
        <position position="138"/>
    </location>
    <ligand>
        <name>substrate</name>
    </ligand>
</feature>
<feature type="domain" description="Alanine racemase C-terminal" evidence="8">
    <location>
        <begin position="248"/>
        <end position="380"/>
    </location>
</feature>
<evidence type="ECO:0000259" key="8">
    <source>
        <dbReference type="SMART" id="SM01005"/>
    </source>
</evidence>
<comment type="function">
    <text evidence="5">Catalyzes the interconversion of L-alanine and D-alanine. May also act on other amino acids.</text>
</comment>
<dbReference type="HAMAP" id="MF_01201">
    <property type="entry name" value="Ala_racemase"/>
    <property type="match status" value="1"/>
</dbReference>
<dbReference type="SUPFAM" id="SSF51419">
    <property type="entry name" value="PLP-binding barrel"/>
    <property type="match status" value="1"/>
</dbReference>
<dbReference type="GO" id="GO:0008784">
    <property type="term" value="F:alanine racemase activity"/>
    <property type="evidence" value="ECO:0007669"/>
    <property type="project" value="UniProtKB-UniRule"/>
</dbReference>
<gene>
    <name evidence="9" type="ORF">QD47_03250</name>
</gene>
<dbReference type="PANTHER" id="PTHR30511">
    <property type="entry name" value="ALANINE RACEMASE"/>
    <property type="match status" value="1"/>
</dbReference>
<dbReference type="RefSeq" id="WP_044644755.1">
    <property type="nucleotide sequence ID" value="NZ_JTHP01000003.1"/>
</dbReference>
<dbReference type="OrthoDB" id="9813814at2"/>
<dbReference type="PANTHER" id="PTHR30511:SF0">
    <property type="entry name" value="ALANINE RACEMASE, CATABOLIC-RELATED"/>
    <property type="match status" value="1"/>
</dbReference>
<dbReference type="InterPro" id="IPR011079">
    <property type="entry name" value="Ala_racemase_C"/>
</dbReference>
<dbReference type="PROSITE" id="PS00395">
    <property type="entry name" value="ALANINE_RACEMASE"/>
    <property type="match status" value="1"/>
</dbReference>
<dbReference type="GO" id="GO:0030170">
    <property type="term" value="F:pyridoxal phosphate binding"/>
    <property type="evidence" value="ECO:0007669"/>
    <property type="project" value="UniProtKB-UniRule"/>
</dbReference>
<name>A0A0D7XAG5_9BACL</name>
<dbReference type="Gene3D" id="2.40.37.10">
    <property type="entry name" value="Lyase, Ornithine Decarboxylase, Chain A, domain 1"/>
    <property type="match status" value="1"/>
</dbReference>
<comment type="pathway">
    <text evidence="5">Amino-acid biosynthesis; D-alanine biosynthesis; D-alanine from L-alanine: step 1/1.</text>
</comment>
<comment type="cofactor">
    <cofactor evidence="2 5 6">
        <name>pyridoxal 5'-phosphate</name>
        <dbReference type="ChEBI" id="CHEBI:597326"/>
    </cofactor>
</comment>
<comment type="similarity">
    <text evidence="5">Belongs to the alanine racemase family.</text>
</comment>
<evidence type="ECO:0000256" key="7">
    <source>
        <dbReference type="PIRSR" id="PIRSR600821-52"/>
    </source>
</evidence>
<dbReference type="Proteomes" id="UP000032534">
    <property type="component" value="Unassembled WGS sequence"/>
</dbReference>
<dbReference type="FunFam" id="2.40.37.10:FF:000006">
    <property type="entry name" value="Alanine racemase"/>
    <property type="match status" value="1"/>
</dbReference>
<dbReference type="EC" id="5.1.1.1" evidence="5"/>
<evidence type="ECO:0000313" key="9">
    <source>
        <dbReference type="EMBL" id="KJD47172.1"/>
    </source>
</evidence>
<dbReference type="PATRIC" id="fig|159743.3.peg.700"/>
<feature type="binding site" evidence="5 7">
    <location>
        <position position="317"/>
    </location>
    <ligand>
        <name>substrate</name>
    </ligand>
</feature>
<keyword evidence="4 5" id="KW-0413">Isomerase</keyword>
<feature type="modified residue" description="N6-(pyridoxal phosphate)lysine" evidence="5 6">
    <location>
        <position position="39"/>
    </location>
</feature>
<dbReference type="SUPFAM" id="SSF50621">
    <property type="entry name" value="Alanine racemase C-terminal domain-like"/>
    <property type="match status" value="1"/>
</dbReference>
<reference evidence="9 10" key="1">
    <citation type="submission" date="2014-11" db="EMBL/GenBank/DDBJ databases">
        <title>Draft Genome Sequences of Paenibacillus polymyxa NRRL B-30509 and Paenibacillus terrae NRRL B-30644, Strains from a Poultry Environment that Produce Tridecaptin A and Paenicidins.</title>
        <authorList>
            <person name="van Belkum M.J."/>
            <person name="Lohans C.T."/>
            <person name="Vederas J.C."/>
        </authorList>
    </citation>
    <scope>NUCLEOTIDE SEQUENCE [LARGE SCALE GENOMIC DNA]</scope>
    <source>
        <strain evidence="9 10">NRRL B-30644</strain>
    </source>
</reference>
<evidence type="ECO:0000313" key="10">
    <source>
        <dbReference type="Proteomes" id="UP000032534"/>
    </source>
</evidence>
<dbReference type="NCBIfam" id="TIGR00492">
    <property type="entry name" value="alr"/>
    <property type="match status" value="1"/>
</dbReference>
<dbReference type="InterPro" id="IPR000821">
    <property type="entry name" value="Ala_racemase"/>
</dbReference>
<evidence type="ECO:0000256" key="4">
    <source>
        <dbReference type="ARBA" id="ARBA00023235"/>
    </source>
</evidence>
<comment type="caution">
    <text evidence="9">The sequence shown here is derived from an EMBL/GenBank/DDBJ whole genome shotgun (WGS) entry which is preliminary data.</text>
</comment>
<sequence length="398" mass="44098">MQAQYRSTRAEINLDHLGANYEAFRKALPADKLLLACVKANAYGHGAVEISKELERLGADYLSVAFLDEALELRHAGVQLPILVLGYTSPEAVQTAWEHDISLTVFSEEVLESIRRLDRKGSERKLKVHIKIDSGMGRLGLLPGEEAVAFVRQTHQLEQVLLEGMYTHFARADEQDKSYTLQQYDRFQGVGEALREQGITIPIIHTGNSAATIDTPSLSPNMVRIGISIYGLYPSDEVNRQAIELLPVLSLKTAVVYTKTLPPGWGVSYGTRYVTSSEERIGTLPIGYADGYSRMLSGKIEVLIRGRRVPVLGTICMDQCMVSLQSFAEDAEEIQTGEEVVLIGQQSGETIAADELASKLGTIHYEVICMIAHRVPRVYTRGDIPVVRVNSLLPTRWD</sequence>
<dbReference type="GO" id="GO:0005829">
    <property type="term" value="C:cytosol"/>
    <property type="evidence" value="ECO:0007669"/>
    <property type="project" value="TreeGrafter"/>
</dbReference>
<dbReference type="FunFam" id="3.20.20.10:FF:000002">
    <property type="entry name" value="Alanine racemase"/>
    <property type="match status" value="1"/>
</dbReference>
<dbReference type="AlphaFoldDB" id="A0A0D7XAG5"/>
<feature type="active site" description="Proton acceptor; specific for D-alanine" evidence="5">
    <location>
        <position position="39"/>
    </location>
</feature>
<dbReference type="Pfam" id="PF01168">
    <property type="entry name" value="Ala_racemase_N"/>
    <property type="match status" value="1"/>
</dbReference>
<keyword evidence="10" id="KW-1185">Reference proteome</keyword>
<proteinExistence type="inferred from homology"/>
<dbReference type="CDD" id="cd00430">
    <property type="entry name" value="PLPDE_III_AR"/>
    <property type="match status" value="1"/>
</dbReference>
<accession>A0A0D7XAG5</accession>